<dbReference type="AlphaFoldDB" id="A0AAD3T1F5"/>
<comment type="caution">
    <text evidence="1">The sequence shown here is derived from an EMBL/GenBank/DDBJ whole genome shotgun (WGS) entry which is preliminary data.</text>
</comment>
<sequence length="106" mass="10793">MLKPGPAVALSCASFCLTDDQMLMGSALRGSAGLLDAADCHGWWAGAADGMVAGSFLGCCLEQLFGLLLVVARSGCLADAFMDSAAISDLPSRILINLQSCVGPVL</sequence>
<name>A0AAD3T1F5_NEPGR</name>
<evidence type="ECO:0000313" key="2">
    <source>
        <dbReference type="Proteomes" id="UP001279734"/>
    </source>
</evidence>
<dbReference type="Proteomes" id="UP001279734">
    <property type="component" value="Unassembled WGS sequence"/>
</dbReference>
<keyword evidence="2" id="KW-1185">Reference proteome</keyword>
<organism evidence="1 2">
    <name type="scientific">Nepenthes gracilis</name>
    <name type="common">Slender pitcher plant</name>
    <dbReference type="NCBI Taxonomy" id="150966"/>
    <lineage>
        <taxon>Eukaryota</taxon>
        <taxon>Viridiplantae</taxon>
        <taxon>Streptophyta</taxon>
        <taxon>Embryophyta</taxon>
        <taxon>Tracheophyta</taxon>
        <taxon>Spermatophyta</taxon>
        <taxon>Magnoliopsida</taxon>
        <taxon>eudicotyledons</taxon>
        <taxon>Gunneridae</taxon>
        <taxon>Pentapetalae</taxon>
        <taxon>Caryophyllales</taxon>
        <taxon>Nepenthaceae</taxon>
        <taxon>Nepenthes</taxon>
    </lineage>
</organism>
<proteinExistence type="predicted"/>
<dbReference type="EMBL" id="BSYO01000023">
    <property type="protein sequence ID" value="GMH21248.1"/>
    <property type="molecule type" value="Genomic_DNA"/>
</dbReference>
<protein>
    <submittedName>
        <fullName evidence="1">Uncharacterized protein</fullName>
    </submittedName>
</protein>
<accession>A0AAD3T1F5</accession>
<evidence type="ECO:0000313" key="1">
    <source>
        <dbReference type="EMBL" id="GMH21248.1"/>
    </source>
</evidence>
<gene>
    <name evidence="1" type="ORF">Nepgr_023090</name>
</gene>
<reference evidence="1" key="1">
    <citation type="submission" date="2023-05" db="EMBL/GenBank/DDBJ databases">
        <title>Nepenthes gracilis genome sequencing.</title>
        <authorList>
            <person name="Fukushima K."/>
        </authorList>
    </citation>
    <scope>NUCLEOTIDE SEQUENCE</scope>
    <source>
        <strain evidence="1">SING2019-196</strain>
    </source>
</reference>